<dbReference type="NCBIfam" id="TIGR01496">
    <property type="entry name" value="DHPS"/>
    <property type="match status" value="1"/>
</dbReference>
<dbReference type="GO" id="GO:0005829">
    <property type="term" value="C:cytosol"/>
    <property type="evidence" value="ECO:0007669"/>
    <property type="project" value="TreeGrafter"/>
</dbReference>
<evidence type="ECO:0000256" key="9">
    <source>
        <dbReference type="ARBA" id="ARBA00022842"/>
    </source>
</evidence>
<name>A0A7C5L9N6_AQUAO</name>
<organism evidence="13">
    <name type="scientific">Aquifex aeolicus</name>
    <dbReference type="NCBI Taxonomy" id="63363"/>
    <lineage>
        <taxon>Bacteria</taxon>
        <taxon>Pseudomonadati</taxon>
        <taxon>Aquificota</taxon>
        <taxon>Aquificia</taxon>
        <taxon>Aquificales</taxon>
        <taxon>Aquificaceae</taxon>
        <taxon>Aquifex</taxon>
    </lineage>
</organism>
<keyword evidence="9" id="KW-0460">Magnesium</keyword>
<dbReference type="AlphaFoldDB" id="A0A7C5L9N6"/>
<keyword evidence="7 13" id="KW-0808">Transferase</keyword>
<reference evidence="13" key="1">
    <citation type="journal article" date="2020" name="mSystems">
        <title>Genome- and Community-Level Interaction Insights into Carbon Utilization and Element Cycling Functions of Hydrothermarchaeota in Hydrothermal Sediment.</title>
        <authorList>
            <person name="Zhou Z."/>
            <person name="Liu Y."/>
            <person name="Xu W."/>
            <person name="Pan J."/>
            <person name="Luo Z.H."/>
            <person name="Li M."/>
        </authorList>
    </citation>
    <scope>NUCLEOTIDE SEQUENCE [LARGE SCALE GENOMIC DNA]</scope>
    <source>
        <strain evidence="13">HyVt-501</strain>
    </source>
</reference>
<dbReference type="Pfam" id="PF00809">
    <property type="entry name" value="Pterin_bind"/>
    <property type="match status" value="1"/>
</dbReference>
<evidence type="ECO:0000256" key="7">
    <source>
        <dbReference type="ARBA" id="ARBA00022679"/>
    </source>
</evidence>
<evidence type="ECO:0000313" key="13">
    <source>
        <dbReference type="EMBL" id="HHJ64363.1"/>
    </source>
</evidence>
<evidence type="ECO:0000256" key="6">
    <source>
        <dbReference type="ARBA" id="ARBA00016919"/>
    </source>
</evidence>
<evidence type="ECO:0000256" key="4">
    <source>
        <dbReference type="ARBA" id="ARBA00009503"/>
    </source>
</evidence>
<evidence type="ECO:0000256" key="3">
    <source>
        <dbReference type="ARBA" id="ARBA00004763"/>
    </source>
</evidence>
<evidence type="ECO:0000256" key="8">
    <source>
        <dbReference type="ARBA" id="ARBA00022723"/>
    </source>
</evidence>
<dbReference type="GO" id="GO:0004156">
    <property type="term" value="F:dihydropteroate synthase activity"/>
    <property type="evidence" value="ECO:0007669"/>
    <property type="project" value="UniProtKB-EC"/>
</dbReference>
<dbReference type="PROSITE" id="PS00792">
    <property type="entry name" value="DHPS_1"/>
    <property type="match status" value="1"/>
</dbReference>
<dbReference type="InterPro" id="IPR011005">
    <property type="entry name" value="Dihydropteroate_synth-like_sf"/>
</dbReference>
<comment type="similarity">
    <text evidence="4">Belongs to the DHPS family.</text>
</comment>
<dbReference type="InterPro" id="IPR000489">
    <property type="entry name" value="Pterin-binding_dom"/>
</dbReference>
<dbReference type="InterPro" id="IPR006390">
    <property type="entry name" value="DHP_synth_dom"/>
</dbReference>
<dbReference type="PANTHER" id="PTHR20941">
    <property type="entry name" value="FOLATE SYNTHESIS PROTEINS"/>
    <property type="match status" value="1"/>
</dbReference>
<evidence type="ECO:0000256" key="10">
    <source>
        <dbReference type="ARBA" id="ARBA00022909"/>
    </source>
</evidence>
<dbReference type="CDD" id="cd00739">
    <property type="entry name" value="DHPS"/>
    <property type="match status" value="1"/>
</dbReference>
<dbReference type="EMBL" id="DRNB01000201">
    <property type="protein sequence ID" value="HHJ64363.1"/>
    <property type="molecule type" value="Genomic_DNA"/>
</dbReference>
<dbReference type="GO" id="GO:0046656">
    <property type="term" value="P:folic acid biosynthetic process"/>
    <property type="evidence" value="ECO:0007669"/>
    <property type="project" value="UniProtKB-KW"/>
</dbReference>
<accession>A0A7C5L9N6</accession>
<feature type="domain" description="Pterin-binding" evidence="12">
    <location>
        <begin position="124"/>
        <end position="385"/>
    </location>
</feature>
<dbReference type="PROSITE" id="PS00793">
    <property type="entry name" value="DHPS_2"/>
    <property type="match status" value="1"/>
</dbReference>
<dbReference type="Proteomes" id="UP000885792">
    <property type="component" value="Unassembled WGS sequence"/>
</dbReference>
<comment type="pathway">
    <text evidence="3">Cofactor biosynthesis; tetrahydrofolate biosynthesis; 7,8-dihydrofolate from 2-amino-4-hydroxy-6-hydroxymethyl-7,8-dihydropteridine diphosphate and 4-aminobenzoate: step 1/2.</text>
</comment>
<evidence type="ECO:0000256" key="2">
    <source>
        <dbReference type="ARBA" id="ARBA00001946"/>
    </source>
</evidence>
<evidence type="ECO:0000259" key="12">
    <source>
        <dbReference type="PROSITE" id="PS50972"/>
    </source>
</evidence>
<dbReference type="GO" id="GO:0046654">
    <property type="term" value="P:tetrahydrofolate biosynthetic process"/>
    <property type="evidence" value="ECO:0007669"/>
    <property type="project" value="TreeGrafter"/>
</dbReference>
<evidence type="ECO:0000256" key="11">
    <source>
        <dbReference type="ARBA" id="ARBA00030193"/>
    </source>
</evidence>
<dbReference type="SUPFAM" id="SSF51717">
    <property type="entry name" value="Dihydropteroate synthetase-like"/>
    <property type="match status" value="1"/>
</dbReference>
<keyword evidence="8" id="KW-0479">Metal-binding</keyword>
<protein>
    <recommendedName>
        <fullName evidence="6">Dihydropteroate synthase</fullName>
        <ecNumber evidence="5">2.5.1.15</ecNumber>
    </recommendedName>
    <alternativeName>
        <fullName evidence="11">Dihydropteroate pyrophosphorylase</fullName>
    </alternativeName>
</protein>
<dbReference type="EC" id="2.5.1.15" evidence="5"/>
<evidence type="ECO:0000256" key="5">
    <source>
        <dbReference type="ARBA" id="ARBA00012458"/>
    </source>
</evidence>
<sequence length="396" mass="44999">MLIKRFSDKDLFYKFLKERVGVFFREAEERSFEGVFYCILLTYRGNPEAIYLSARRSCVSVFSQGEKFVLCGSEANLRSMCAELTSYAEAKSLAREILENLIRYRRKSFQICYNRKILPLGLKTAIMGVLNVTPDSFSDGGLYTDPEKALRRAVRMYEEGAEIVDIGGESTRPGSERIGAQEELERILPVLRSLRKELPDLWISVDTYKAEVARVCLEEGADIINDVSGGTFDPEMFRVISSYRCPYVLSHIKGRPETWRSQPLLYGDVVGEVIDWLKKRAEELRGEGYPEENLIFDPGIGFGKLPEHNIEILRRFDEFRVLGRPLLVGVSRKSFVGLVLEGFLNRETEPRERLYGSLGALAPAVLGGAHIVRVHDVRETREFLALLDAVRTFDGV</sequence>
<dbReference type="PROSITE" id="PS50972">
    <property type="entry name" value="PTERIN_BINDING"/>
    <property type="match status" value="1"/>
</dbReference>
<evidence type="ECO:0000256" key="1">
    <source>
        <dbReference type="ARBA" id="ARBA00000012"/>
    </source>
</evidence>
<comment type="cofactor">
    <cofactor evidence="2">
        <name>Mg(2+)</name>
        <dbReference type="ChEBI" id="CHEBI:18420"/>
    </cofactor>
</comment>
<comment type="catalytic activity">
    <reaction evidence="1">
        <text>(7,8-dihydropterin-6-yl)methyl diphosphate + 4-aminobenzoate = 7,8-dihydropteroate + diphosphate</text>
        <dbReference type="Rhea" id="RHEA:19949"/>
        <dbReference type="ChEBI" id="CHEBI:17836"/>
        <dbReference type="ChEBI" id="CHEBI:17839"/>
        <dbReference type="ChEBI" id="CHEBI:33019"/>
        <dbReference type="ChEBI" id="CHEBI:72950"/>
        <dbReference type="EC" id="2.5.1.15"/>
    </reaction>
</comment>
<dbReference type="Gene3D" id="3.20.20.20">
    <property type="entry name" value="Dihydropteroate synthase-like"/>
    <property type="match status" value="1"/>
</dbReference>
<dbReference type="InterPro" id="IPR045031">
    <property type="entry name" value="DHP_synth-like"/>
</dbReference>
<proteinExistence type="inferred from homology"/>
<gene>
    <name evidence="13" type="primary">folP</name>
    <name evidence="13" type="ORF">ENJ61_05585</name>
</gene>
<dbReference type="GO" id="GO:0046872">
    <property type="term" value="F:metal ion binding"/>
    <property type="evidence" value="ECO:0007669"/>
    <property type="project" value="UniProtKB-KW"/>
</dbReference>
<keyword evidence="10" id="KW-0289">Folate biosynthesis</keyword>
<comment type="caution">
    <text evidence="13">The sequence shown here is derived from an EMBL/GenBank/DDBJ whole genome shotgun (WGS) entry which is preliminary data.</text>
</comment>
<dbReference type="PANTHER" id="PTHR20941:SF1">
    <property type="entry name" value="FOLIC ACID SYNTHESIS PROTEIN FOL1"/>
    <property type="match status" value="1"/>
</dbReference>
<dbReference type="FunFam" id="3.20.20.20:FF:000006">
    <property type="entry name" value="Dihydropteroate synthase"/>
    <property type="match status" value="1"/>
</dbReference>